<dbReference type="EMBL" id="JAUTXU010000084">
    <property type="protein sequence ID" value="KAK3710424.1"/>
    <property type="molecule type" value="Genomic_DNA"/>
</dbReference>
<proteinExistence type="predicted"/>
<name>A0ACC3N5N6_9PEZI</name>
<evidence type="ECO:0000313" key="1">
    <source>
        <dbReference type="EMBL" id="KAK3710424.1"/>
    </source>
</evidence>
<accession>A0ACC3N5N6</accession>
<protein>
    <submittedName>
        <fullName evidence="1">Uncharacterized protein</fullName>
    </submittedName>
</protein>
<keyword evidence="2" id="KW-1185">Reference proteome</keyword>
<comment type="caution">
    <text evidence="1">The sequence shown here is derived from an EMBL/GenBank/DDBJ whole genome shotgun (WGS) entry which is preliminary data.</text>
</comment>
<evidence type="ECO:0000313" key="2">
    <source>
        <dbReference type="Proteomes" id="UP001281147"/>
    </source>
</evidence>
<organism evidence="1 2">
    <name type="scientific">Vermiconidia calcicola</name>
    <dbReference type="NCBI Taxonomy" id="1690605"/>
    <lineage>
        <taxon>Eukaryota</taxon>
        <taxon>Fungi</taxon>
        <taxon>Dikarya</taxon>
        <taxon>Ascomycota</taxon>
        <taxon>Pezizomycotina</taxon>
        <taxon>Dothideomycetes</taxon>
        <taxon>Dothideomycetidae</taxon>
        <taxon>Mycosphaerellales</taxon>
        <taxon>Extremaceae</taxon>
        <taxon>Vermiconidia</taxon>
    </lineage>
</organism>
<dbReference type="Proteomes" id="UP001281147">
    <property type="component" value="Unassembled WGS sequence"/>
</dbReference>
<reference evidence="1" key="1">
    <citation type="submission" date="2023-07" db="EMBL/GenBank/DDBJ databases">
        <title>Black Yeasts Isolated from many extreme environments.</title>
        <authorList>
            <person name="Coleine C."/>
            <person name="Stajich J.E."/>
            <person name="Selbmann L."/>
        </authorList>
    </citation>
    <scope>NUCLEOTIDE SEQUENCE</scope>
    <source>
        <strain evidence="1">CCFEE 5714</strain>
    </source>
</reference>
<gene>
    <name evidence="1" type="ORF">LTR37_010267</name>
</gene>
<sequence>MTAVVDESASFSVNGKKRSFELPTMEDFDVDNCLNDEGTRLKHRRIDSALDLTMPTICSTPNTAGLGDYTLSSAASETAVFTTATTPTPAPGLELTSGGLDDEILEHKRTPSWLRTLPWLSSVVFDAVPNNSLSTRWTSELFSFGWPTASTPELNGLLLKHAAEYGWAAAH</sequence>